<gene>
    <name evidence="3" type="ORF">GCM10009809_22870</name>
</gene>
<proteinExistence type="predicted"/>
<organism evidence="3 4">
    <name type="scientific">Isoptericola hypogeus</name>
    <dbReference type="NCBI Taxonomy" id="300179"/>
    <lineage>
        <taxon>Bacteria</taxon>
        <taxon>Bacillati</taxon>
        <taxon>Actinomycetota</taxon>
        <taxon>Actinomycetes</taxon>
        <taxon>Micrococcales</taxon>
        <taxon>Promicromonosporaceae</taxon>
        <taxon>Isoptericola</taxon>
    </lineage>
</organism>
<feature type="region of interest" description="Disordered" evidence="1">
    <location>
        <begin position="186"/>
        <end position="219"/>
    </location>
</feature>
<keyword evidence="2" id="KW-0732">Signal</keyword>
<reference evidence="3 4" key="1">
    <citation type="journal article" date="2019" name="Int. J. Syst. Evol. Microbiol.">
        <title>The Global Catalogue of Microorganisms (GCM) 10K type strain sequencing project: providing services to taxonomists for standard genome sequencing and annotation.</title>
        <authorList>
            <consortium name="The Broad Institute Genomics Platform"/>
            <consortium name="The Broad Institute Genome Sequencing Center for Infectious Disease"/>
            <person name="Wu L."/>
            <person name="Ma J."/>
        </authorList>
    </citation>
    <scope>NUCLEOTIDE SEQUENCE [LARGE SCALE GENOMIC DNA]</scope>
    <source>
        <strain evidence="3 4">JCM 15589</strain>
    </source>
</reference>
<feature type="compositionally biased region" description="Basic and acidic residues" evidence="1">
    <location>
        <begin position="187"/>
        <end position="198"/>
    </location>
</feature>
<sequence>MTHMRTTRRRPAQYLTAAGLAAIIGLSTMAALPNAAAAPAAPTTEQTCTLAPPASAKSEAPTSCVAAEVALDRIPALGETATATVTIRSEVAIDRAKVTLRAPEGLSFASEGFSAAVQRGLDAESTRVMALPQGSTTLSVTVKADETGRAQLQVDAVDADRPEADRSAHATTELTVGKTAATTFEGVKGRRSEAHSKDGSVQQDATADRTPARTSGKVQATAGASDVCAIGSLNYADYYGTWKPGRQVKVEVVGQTAVNGPVTTLASGLTSATGAYNFCFQPTTLNTATMWVKLTTSNDWWEVTEMTGASPYVVETAQKLNVRRGSVQDFGLTTPDALHMRAFHAFDVINKVYDVRGSGTDCWTYQESADCGKLKARWAPGNTNGGYYQTAAAVRAVFLTDAMPDAPTTVVHEAGHNLQHLLYDWYWPKTNCPSPHFLDKSSSQACGWTEGFPNGLVAYLFEDGRYYYNVNAWMDLRQSGFSDPSLPASRTNPDNGADCECRVAGALYGLWTKIDGGPQKTLDNMDRYASESFEEWFNVDRPKTGLNVSAKARNQLFKYTIDLRKVNRTENVTNPGLEDQGEGWEWTNGVVGTYSHYPAHGGNFYAWMGGNGVESTDTLFQDVTVPETGTTLLDFWLRVNSAEPTTTAADSFEAQVTDEAGETSIVYFRTNVDKTTVYSQRVVDLSDWAGQTVTLKFVSTEDAGEQTDFLVDDVSVYTTR</sequence>
<evidence type="ECO:0008006" key="5">
    <source>
        <dbReference type="Google" id="ProtNLM"/>
    </source>
</evidence>
<dbReference type="InterPro" id="IPR006311">
    <property type="entry name" value="TAT_signal"/>
</dbReference>
<evidence type="ECO:0000256" key="1">
    <source>
        <dbReference type="SAM" id="MobiDB-lite"/>
    </source>
</evidence>
<dbReference type="Proteomes" id="UP001501138">
    <property type="component" value="Unassembled WGS sequence"/>
</dbReference>
<evidence type="ECO:0000313" key="4">
    <source>
        <dbReference type="Proteomes" id="UP001501138"/>
    </source>
</evidence>
<evidence type="ECO:0000256" key="2">
    <source>
        <dbReference type="SAM" id="SignalP"/>
    </source>
</evidence>
<name>A0ABN2JGQ4_9MICO</name>
<feature type="signal peptide" evidence="2">
    <location>
        <begin position="1"/>
        <end position="30"/>
    </location>
</feature>
<evidence type="ECO:0000313" key="3">
    <source>
        <dbReference type="EMBL" id="GAA1726570.1"/>
    </source>
</evidence>
<dbReference type="PROSITE" id="PS51318">
    <property type="entry name" value="TAT"/>
    <property type="match status" value="1"/>
</dbReference>
<dbReference type="Gene3D" id="2.60.120.260">
    <property type="entry name" value="Galactose-binding domain-like"/>
    <property type="match status" value="1"/>
</dbReference>
<dbReference type="InterPro" id="IPR013320">
    <property type="entry name" value="ConA-like_dom_sf"/>
</dbReference>
<protein>
    <recommendedName>
        <fullName evidence="5">Gametolysin peptidase M11</fullName>
    </recommendedName>
</protein>
<dbReference type="RefSeq" id="WP_344248577.1">
    <property type="nucleotide sequence ID" value="NZ_BAAAPM010000004.1"/>
</dbReference>
<keyword evidence="4" id="KW-1185">Reference proteome</keyword>
<feature type="chain" id="PRO_5045083273" description="Gametolysin peptidase M11" evidence="2">
    <location>
        <begin position="31"/>
        <end position="720"/>
    </location>
</feature>
<comment type="caution">
    <text evidence="3">The sequence shown here is derived from an EMBL/GenBank/DDBJ whole genome shotgun (WGS) entry which is preliminary data.</text>
</comment>
<accession>A0ABN2JGQ4</accession>
<dbReference type="EMBL" id="BAAAPM010000004">
    <property type="protein sequence ID" value="GAA1726570.1"/>
    <property type="molecule type" value="Genomic_DNA"/>
</dbReference>
<dbReference type="SUPFAM" id="SSF49899">
    <property type="entry name" value="Concanavalin A-like lectins/glucanases"/>
    <property type="match status" value="1"/>
</dbReference>